<evidence type="ECO:0000256" key="1">
    <source>
        <dbReference type="ARBA" id="ARBA00005450"/>
    </source>
</evidence>
<dbReference type="GO" id="GO:0008312">
    <property type="term" value="F:7S RNA binding"/>
    <property type="evidence" value="ECO:0007669"/>
    <property type="project" value="InterPro"/>
</dbReference>
<evidence type="ECO:0000256" key="9">
    <source>
        <dbReference type="HAMAP-Rule" id="MF_00306"/>
    </source>
</evidence>
<dbReference type="SMART" id="SM00962">
    <property type="entry name" value="SRP54"/>
    <property type="match status" value="1"/>
</dbReference>
<dbReference type="PaxDb" id="584708-Apau_0772"/>
<keyword evidence="4 9" id="KW-0694">RNA-binding</keyword>
<dbReference type="HOGENOM" id="CLU_009301_6_0_0"/>
<dbReference type="InterPro" id="IPR004780">
    <property type="entry name" value="SRP"/>
</dbReference>
<dbReference type="InterPro" id="IPR042101">
    <property type="entry name" value="SRP54_N_sf"/>
</dbReference>
<keyword evidence="6 9" id="KW-0733">Signal recognition particle</keyword>
<dbReference type="GO" id="GO:0003924">
    <property type="term" value="F:GTPase activity"/>
    <property type="evidence" value="ECO:0007669"/>
    <property type="project" value="UniProtKB-UniRule"/>
</dbReference>
<dbReference type="GO" id="GO:0005525">
    <property type="term" value="F:GTP binding"/>
    <property type="evidence" value="ECO:0007669"/>
    <property type="project" value="UniProtKB-UniRule"/>
</dbReference>
<dbReference type="Gene3D" id="3.40.50.300">
    <property type="entry name" value="P-loop containing nucleotide triphosphate hydrolases"/>
    <property type="match status" value="1"/>
</dbReference>
<dbReference type="STRING" id="584708.Apau_0772"/>
<dbReference type="Pfam" id="PF02881">
    <property type="entry name" value="SRP54_N"/>
    <property type="match status" value="1"/>
</dbReference>
<evidence type="ECO:0000313" key="11">
    <source>
        <dbReference type="EMBL" id="EFQ23200.1"/>
    </source>
</evidence>
<keyword evidence="9" id="KW-0963">Cytoplasm</keyword>
<keyword evidence="12" id="KW-1185">Reference proteome</keyword>
<dbReference type="PANTHER" id="PTHR11564">
    <property type="entry name" value="SIGNAL RECOGNITION PARTICLE 54K PROTEIN SRP54"/>
    <property type="match status" value="1"/>
</dbReference>
<dbReference type="Pfam" id="PF02978">
    <property type="entry name" value="SRP_SPB"/>
    <property type="match status" value="1"/>
</dbReference>
<dbReference type="InterPro" id="IPR003593">
    <property type="entry name" value="AAA+_ATPase"/>
</dbReference>
<dbReference type="Gene3D" id="1.20.120.140">
    <property type="entry name" value="Signal recognition particle SRP54, nucleotide-binding domain"/>
    <property type="match status" value="1"/>
</dbReference>
<reference evidence="11 12" key="1">
    <citation type="journal article" date="2010" name="Stand. Genomic Sci.">
        <title>Non-contiguous finished genome sequence of Aminomonas paucivorans type strain (GLU-3).</title>
        <authorList>
            <person name="Pitluck S."/>
            <person name="Yasawong M."/>
            <person name="Held B."/>
            <person name="Lapidus A."/>
            <person name="Nolan M."/>
            <person name="Copeland A."/>
            <person name="Lucas S."/>
            <person name="Del Rio T.G."/>
            <person name="Tice H."/>
            <person name="Cheng J.F."/>
            <person name="Chertkov O."/>
            <person name="Goodwin L."/>
            <person name="Tapia R."/>
            <person name="Han C."/>
            <person name="Liolios K."/>
            <person name="Ivanova N."/>
            <person name="Mavromatis K."/>
            <person name="Ovchinnikova G."/>
            <person name="Pati A."/>
            <person name="Chen A."/>
            <person name="Palaniappan K."/>
            <person name="Land M."/>
            <person name="Hauser L."/>
            <person name="Chang Y.J."/>
            <person name="Jeffries C.D."/>
            <person name="Pukall R."/>
            <person name="Spring S."/>
            <person name="Rohde M."/>
            <person name="Sikorski J."/>
            <person name="Goker M."/>
            <person name="Woyke T."/>
            <person name="Bristow J."/>
            <person name="Eisen J.A."/>
            <person name="Markowitz V."/>
            <person name="Hugenholtz P."/>
            <person name="Kyrpides N.C."/>
            <person name="Klenk H.P."/>
        </authorList>
    </citation>
    <scope>NUCLEOTIDE SEQUENCE [LARGE SCALE GENOMIC DNA]</scope>
    <source>
        <strain evidence="11 12">DSM 12260</strain>
    </source>
</reference>
<feature type="binding site" evidence="9">
    <location>
        <begin position="107"/>
        <end position="114"/>
    </location>
    <ligand>
        <name>GTP</name>
        <dbReference type="ChEBI" id="CHEBI:37565"/>
    </ligand>
</feature>
<dbReference type="RefSeq" id="WP_006300367.1">
    <property type="nucleotide sequence ID" value="NZ_CM001022.1"/>
</dbReference>
<feature type="binding site" evidence="9">
    <location>
        <begin position="247"/>
        <end position="250"/>
    </location>
    <ligand>
        <name>GTP</name>
        <dbReference type="ChEBI" id="CHEBI:37565"/>
    </ligand>
</feature>
<comment type="domain">
    <text evidence="9">Composed of three domains: the N-terminal N domain, which is responsible for interactions with the ribosome, the central G domain, which binds GTP, and the C-terminal M domain, which binds the RNA and the signal sequence of the RNC.</text>
</comment>
<feature type="domain" description="SRP54-type proteins GTP-binding" evidence="10">
    <location>
        <begin position="268"/>
        <end position="281"/>
    </location>
</feature>
<organism evidence="11 12">
    <name type="scientific">Aminomonas paucivorans DSM 12260</name>
    <dbReference type="NCBI Taxonomy" id="584708"/>
    <lineage>
        <taxon>Bacteria</taxon>
        <taxon>Thermotogati</taxon>
        <taxon>Synergistota</taxon>
        <taxon>Synergistia</taxon>
        <taxon>Synergistales</taxon>
        <taxon>Synergistaceae</taxon>
        <taxon>Aminomonas</taxon>
    </lineage>
</organism>
<evidence type="ECO:0000256" key="4">
    <source>
        <dbReference type="ARBA" id="ARBA00022884"/>
    </source>
</evidence>
<sequence length="448" mass="48947">MFDALKDRFEKIFGTLRGKGRLSEEDVNLALREVRRALLEADVHYKVVKDLTDRIRERATGQDVLASITPAQQVLTIVFEELVAVMGSEPKPLTISPKPPTVYLMAGLQGSGKTTSTVKIASRLKGSHKPLVVACDLQRPAAVEQLRVLAEKAGVAFYGPQAGQTDPVQVARGSLKYAEDHLADLILLDTAGRLQIDEALMEELVRIKEAVPPQEVLLVVDAMTGQEAVTVAESFHAKLGLTGVVLTKLDGDARGGAALAIGAATGAPVKLAGMGEKIEDLEVFDARRMGQRILGMGDVVGLVERVQQVTSQQDVERLTESLKKNRFTLEDMLLQLQQIQKMGPLEKVLEMLPIPGASKMAQGADLDPKRIKHTEAIILSMTPRERRSPEIIKGARRRRIALGSGTSVQMVNQVLHQYEQMKDLMKAFGKGGRKGFRMPGGGMRNLFR</sequence>
<dbReference type="SMART" id="SM00963">
    <property type="entry name" value="SRP54_N"/>
    <property type="match status" value="1"/>
</dbReference>
<keyword evidence="7 9" id="KW-0687">Ribonucleoprotein</keyword>
<dbReference type="OrthoDB" id="9804720at2"/>
<dbReference type="SUPFAM" id="SSF47446">
    <property type="entry name" value="Signal peptide-binding domain"/>
    <property type="match status" value="1"/>
</dbReference>
<dbReference type="GO" id="GO:0048500">
    <property type="term" value="C:signal recognition particle"/>
    <property type="evidence" value="ECO:0007669"/>
    <property type="project" value="UniProtKB-UniRule"/>
</dbReference>
<protein>
    <recommendedName>
        <fullName evidence="9">Signal recognition particle protein</fullName>
        <ecNumber evidence="9">3.6.5.4</ecNumber>
    </recommendedName>
    <alternativeName>
        <fullName evidence="9">Fifty-four homolog</fullName>
    </alternativeName>
</protein>
<evidence type="ECO:0000256" key="6">
    <source>
        <dbReference type="ARBA" id="ARBA00023135"/>
    </source>
</evidence>
<dbReference type="InterPro" id="IPR004125">
    <property type="entry name" value="Signal_recog_particle_SRP54_M"/>
</dbReference>
<evidence type="ECO:0000256" key="2">
    <source>
        <dbReference type="ARBA" id="ARBA00022741"/>
    </source>
</evidence>
<gene>
    <name evidence="9" type="primary">ffh</name>
    <name evidence="11" type="ORF">Apau_0772</name>
</gene>
<dbReference type="HAMAP" id="MF_00306">
    <property type="entry name" value="SRP54"/>
    <property type="match status" value="1"/>
</dbReference>
<dbReference type="AlphaFoldDB" id="E3CVE4"/>
<dbReference type="PROSITE" id="PS00300">
    <property type="entry name" value="SRP54"/>
    <property type="match status" value="1"/>
</dbReference>
<comment type="similarity">
    <text evidence="1 9">Belongs to the GTP-binding SRP family. SRP54 subfamily.</text>
</comment>
<evidence type="ECO:0000313" key="12">
    <source>
        <dbReference type="Proteomes" id="UP000005096"/>
    </source>
</evidence>
<dbReference type="SUPFAM" id="SSF52540">
    <property type="entry name" value="P-loop containing nucleoside triphosphate hydrolases"/>
    <property type="match status" value="1"/>
</dbReference>
<dbReference type="InterPro" id="IPR000897">
    <property type="entry name" value="SRP54_GTPase_dom"/>
</dbReference>
<dbReference type="EMBL" id="CM001022">
    <property type="protein sequence ID" value="EFQ23200.1"/>
    <property type="molecule type" value="Genomic_DNA"/>
</dbReference>
<evidence type="ECO:0000256" key="8">
    <source>
        <dbReference type="ARBA" id="ARBA00048027"/>
    </source>
</evidence>
<dbReference type="Proteomes" id="UP000005096">
    <property type="component" value="Chromosome"/>
</dbReference>
<name>E3CVE4_9BACT</name>
<dbReference type="InterPro" id="IPR036891">
    <property type="entry name" value="Signal_recog_part_SRP54_M_sf"/>
</dbReference>
<evidence type="ECO:0000259" key="10">
    <source>
        <dbReference type="PROSITE" id="PS00300"/>
    </source>
</evidence>
<dbReference type="InterPro" id="IPR013822">
    <property type="entry name" value="Signal_recog_particl_SRP54_hlx"/>
</dbReference>
<evidence type="ECO:0000256" key="7">
    <source>
        <dbReference type="ARBA" id="ARBA00023274"/>
    </source>
</evidence>
<evidence type="ECO:0000256" key="3">
    <source>
        <dbReference type="ARBA" id="ARBA00022801"/>
    </source>
</evidence>
<dbReference type="Pfam" id="PF00448">
    <property type="entry name" value="SRP54"/>
    <property type="match status" value="1"/>
</dbReference>
<accession>E3CVE4</accession>
<dbReference type="PANTHER" id="PTHR11564:SF5">
    <property type="entry name" value="SIGNAL RECOGNITION PARTICLE SUBUNIT SRP54"/>
    <property type="match status" value="1"/>
</dbReference>
<dbReference type="EC" id="3.6.5.4" evidence="9"/>
<dbReference type="InterPro" id="IPR022941">
    <property type="entry name" value="SRP54"/>
</dbReference>
<dbReference type="Gene3D" id="1.10.260.30">
    <property type="entry name" value="Signal recognition particle, SRP54 subunit, M-domain"/>
    <property type="match status" value="1"/>
</dbReference>
<proteinExistence type="inferred from homology"/>
<dbReference type="GO" id="GO:0006614">
    <property type="term" value="P:SRP-dependent cotranslational protein targeting to membrane"/>
    <property type="evidence" value="ECO:0007669"/>
    <property type="project" value="InterPro"/>
</dbReference>
<comment type="subcellular location">
    <subcellularLocation>
        <location evidence="9">Cytoplasm</location>
    </subcellularLocation>
    <text evidence="9">The SRP-RNC complex is targeted to the cytoplasmic membrane.</text>
</comment>
<evidence type="ECO:0000256" key="5">
    <source>
        <dbReference type="ARBA" id="ARBA00023134"/>
    </source>
</evidence>
<dbReference type="InterPro" id="IPR027417">
    <property type="entry name" value="P-loop_NTPase"/>
</dbReference>
<dbReference type="NCBIfam" id="TIGR00959">
    <property type="entry name" value="ffh"/>
    <property type="match status" value="1"/>
</dbReference>
<keyword evidence="2 9" id="KW-0547">Nucleotide-binding</keyword>
<keyword evidence="3 9" id="KW-0378">Hydrolase</keyword>
<dbReference type="SMART" id="SM00382">
    <property type="entry name" value="AAA"/>
    <property type="match status" value="1"/>
</dbReference>
<comment type="catalytic activity">
    <reaction evidence="8 9">
        <text>GTP + H2O = GDP + phosphate + H(+)</text>
        <dbReference type="Rhea" id="RHEA:19669"/>
        <dbReference type="ChEBI" id="CHEBI:15377"/>
        <dbReference type="ChEBI" id="CHEBI:15378"/>
        <dbReference type="ChEBI" id="CHEBI:37565"/>
        <dbReference type="ChEBI" id="CHEBI:43474"/>
        <dbReference type="ChEBI" id="CHEBI:58189"/>
        <dbReference type="EC" id="3.6.5.4"/>
    </reaction>
</comment>
<comment type="subunit">
    <text evidence="9">Part of the signal recognition particle protein translocation system, which is composed of SRP and FtsY.</text>
</comment>
<dbReference type="eggNOG" id="COG0541">
    <property type="taxonomic scope" value="Bacteria"/>
</dbReference>
<comment type="function">
    <text evidence="9">Involved in targeting and insertion of nascent membrane proteins into the cytoplasmic membrane. Binds to the hydrophobic signal sequence of the ribosome-nascent chain (RNC) as it emerges from the ribosomes. The SRP-RNC complex is then targeted to the cytoplasmic membrane where it interacts with the SRP receptor FtsY.</text>
</comment>
<feature type="binding site" evidence="9">
    <location>
        <begin position="189"/>
        <end position="193"/>
    </location>
    <ligand>
        <name>GTP</name>
        <dbReference type="ChEBI" id="CHEBI:37565"/>
    </ligand>
</feature>
<keyword evidence="5 9" id="KW-0342">GTP-binding</keyword>